<keyword evidence="5" id="KW-0269">Exonuclease</keyword>
<evidence type="ECO:0000256" key="2">
    <source>
        <dbReference type="ARBA" id="ARBA00022490"/>
    </source>
</evidence>
<accession>A0A833JCA2</accession>
<sequence>MIKEKFMENSNYDEILAQANHIISKMETDNLSINELSQKLDEAYSLIERLKNQLFETEIQVEQIINSRNTLNNSEEDKHGSQ</sequence>
<keyword evidence="8" id="KW-1185">Reference proteome</keyword>
<dbReference type="SUPFAM" id="SSF116842">
    <property type="entry name" value="XseB-like"/>
    <property type="match status" value="1"/>
</dbReference>
<evidence type="ECO:0000313" key="8">
    <source>
        <dbReference type="Proteomes" id="UP000442694"/>
    </source>
</evidence>
<evidence type="ECO:0000256" key="4">
    <source>
        <dbReference type="ARBA" id="ARBA00022801"/>
    </source>
</evidence>
<feature type="coiled-coil region" evidence="6">
    <location>
        <begin position="33"/>
        <end position="67"/>
    </location>
</feature>
<protein>
    <submittedName>
        <fullName evidence="7">Uncharacterized protein</fullName>
    </submittedName>
</protein>
<dbReference type="InterPro" id="IPR037004">
    <property type="entry name" value="Exonuc_VII_ssu_sf"/>
</dbReference>
<dbReference type="InterPro" id="IPR003761">
    <property type="entry name" value="Exonuc_VII_S"/>
</dbReference>
<dbReference type="EMBL" id="WFLN01000007">
    <property type="protein sequence ID" value="KAB8030013.1"/>
    <property type="molecule type" value="Genomic_DNA"/>
</dbReference>
<dbReference type="Gene3D" id="1.10.287.1040">
    <property type="entry name" value="Exonuclease VII, small subunit"/>
    <property type="match status" value="1"/>
</dbReference>
<name>A0A833JCA2_9BACT</name>
<organism evidence="7 8">
    <name type="scientific">Fluviispira multicolorata</name>
    <dbReference type="NCBI Taxonomy" id="2654512"/>
    <lineage>
        <taxon>Bacteria</taxon>
        <taxon>Pseudomonadati</taxon>
        <taxon>Bdellovibrionota</taxon>
        <taxon>Oligoflexia</taxon>
        <taxon>Silvanigrellales</taxon>
        <taxon>Silvanigrellaceae</taxon>
        <taxon>Fluviispira</taxon>
    </lineage>
</organism>
<keyword evidence="3" id="KW-0540">Nuclease</keyword>
<dbReference type="Proteomes" id="UP000442694">
    <property type="component" value="Unassembled WGS sequence"/>
</dbReference>
<evidence type="ECO:0000256" key="6">
    <source>
        <dbReference type="SAM" id="Coils"/>
    </source>
</evidence>
<keyword evidence="4" id="KW-0378">Hydrolase</keyword>
<proteinExistence type="inferred from homology"/>
<dbReference type="GO" id="GO:0006308">
    <property type="term" value="P:DNA catabolic process"/>
    <property type="evidence" value="ECO:0007669"/>
    <property type="project" value="InterPro"/>
</dbReference>
<dbReference type="Pfam" id="PF02609">
    <property type="entry name" value="Exonuc_VII_S"/>
    <property type="match status" value="1"/>
</dbReference>
<comment type="caution">
    <text evidence="7">The sequence shown here is derived from an EMBL/GenBank/DDBJ whole genome shotgun (WGS) entry which is preliminary data.</text>
</comment>
<reference evidence="7 8" key="1">
    <citation type="submission" date="2019-10" db="EMBL/GenBank/DDBJ databases">
        <title>New genus of Silvanigrellaceae.</title>
        <authorList>
            <person name="Pitt A."/>
            <person name="Hahn M.W."/>
        </authorList>
    </citation>
    <scope>NUCLEOTIDE SEQUENCE [LARGE SCALE GENOMIC DNA]</scope>
    <source>
        <strain evidence="7 8">33A1-SZDP</strain>
    </source>
</reference>
<evidence type="ECO:0000256" key="1">
    <source>
        <dbReference type="ARBA" id="ARBA00009998"/>
    </source>
</evidence>
<keyword evidence="2" id="KW-0963">Cytoplasm</keyword>
<comment type="similarity">
    <text evidence="1">Belongs to the XseB family.</text>
</comment>
<evidence type="ECO:0000313" key="7">
    <source>
        <dbReference type="EMBL" id="KAB8030013.1"/>
    </source>
</evidence>
<gene>
    <name evidence="7" type="ORF">GCL57_10780</name>
</gene>
<keyword evidence="6" id="KW-0175">Coiled coil</keyword>
<evidence type="ECO:0000256" key="5">
    <source>
        <dbReference type="ARBA" id="ARBA00022839"/>
    </source>
</evidence>
<dbReference type="AlphaFoldDB" id="A0A833JCA2"/>
<dbReference type="GO" id="GO:0009318">
    <property type="term" value="C:exodeoxyribonuclease VII complex"/>
    <property type="evidence" value="ECO:0007669"/>
    <property type="project" value="InterPro"/>
</dbReference>
<evidence type="ECO:0000256" key="3">
    <source>
        <dbReference type="ARBA" id="ARBA00022722"/>
    </source>
</evidence>
<dbReference type="GO" id="GO:0008855">
    <property type="term" value="F:exodeoxyribonuclease VII activity"/>
    <property type="evidence" value="ECO:0007669"/>
    <property type="project" value="InterPro"/>
</dbReference>